<dbReference type="AlphaFoldDB" id="A0AAN9JAV5"/>
<sequence length="93" mass="10266">MGGGAWSLLVGGAICLVNSVNERDLSLLNSSERRSYMVWPFLGQTLTPALHVSRNCKVGMGPPVDPETVILQGPPKRIIMNDSRQRISRLLHR</sequence>
<gene>
    <name evidence="1" type="ORF">RJT34_16781</name>
</gene>
<reference evidence="1 2" key="1">
    <citation type="submission" date="2024-01" db="EMBL/GenBank/DDBJ databases">
        <title>The genomes of 5 underutilized Papilionoideae crops provide insights into root nodulation and disease resistance.</title>
        <authorList>
            <person name="Yuan L."/>
        </authorList>
    </citation>
    <scope>NUCLEOTIDE SEQUENCE [LARGE SCALE GENOMIC DNA]</scope>
    <source>
        <strain evidence="1">LY-2023</strain>
        <tissue evidence="1">Leaf</tissue>
    </source>
</reference>
<dbReference type="Proteomes" id="UP001359559">
    <property type="component" value="Unassembled WGS sequence"/>
</dbReference>
<keyword evidence="2" id="KW-1185">Reference proteome</keyword>
<comment type="caution">
    <text evidence="1">The sequence shown here is derived from an EMBL/GenBank/DDBJ whole genome shotgun (WGS) entry which is preliminary data.</text>
</comment>
<protein>
    <submittedName>
        <fullName evidence="1">Uncharacterized protein</fullName>
    </submittedName>
</protein>
<organism evidence="1 2">
    <name type="scientific">Clitoria ternatea</name>
    <name type="common">Butterfly pea</name>
    <dbReference type="NCBI Taxonomy" id="43366"/>
    <lineage>
        <taxon>Eukaryota</taxon>
        <taxon>Viridiplantae</taxon>
        <taxon>Streptophyta</taxon>
        <taxon>Embryophyta</taxon>
        <taxon>Tracheophyta</taxon>
        <taxon>Spermatophyta</taxon>
        <taxon>Magnoliopsida</taxon>
        <taxon>eudicotyledons</taxon>
        <taxon>Gunneridae</taxon>
        <taxon>Pentapetalae</taxon>
        <taxon>rosids</taxon>
        <taxon>fabids</taxon>
        <taxon>Fabales</taxon>
        <taxon>Fabaceae</taxon>
        <taxon>Papilionoideae</taxon>
        <taxon>50 kb inversion clade</taxon>
        <taxon>NPAAA clade</taxon>
        <taxon>indigoferoid/millettioid clade</taxon>
        <taxon>Phaseoleae</taxon>
        <taxon>Clitoria</taxon>
    </lineage>
</organism>
<name>A0AAN9JAV5_CLITE</name>
<proteinExistence type="predicted"/>
<evidence type="ECO:0000313" key="1">
    <source>
        <dbReference type="EMBL" id="KAK7293904.1"/>
    </source>
</evidence>
<accession>A0AAN9JAV5</accession>
<dbReference type="EMBL" id="JAYKXN010000004">
    <property type="protein sequence ID" value="KAK7293904.1"/>
    <property type="molecule type" value="Genomic_DNA"/>
</dbReference>
<evidence type="ECO:0000313" key="2">
    <source>
        <dbReference type="Proteomes" id="UP001359559"/>
    </source>
</evidence>